<evidence type="ECO:0000313" key="2">
    <source>
        <dbReference type="EMBL" id="CAG7824945.1"/>
    </source>
</evidence>
<proteinExistence type="predicted"/>
<keyword evidence="3" id="KW-1185">Reference proteome</keyword>
<feature type="compositionally biased region" description="Polar residues" evidence="1">
    <location>
        <begin position="8"/>
        <end position="23"/>
    </location>
</feature>
<dbReference type="EMBL" id="CAJVCH010534523">
    <property type="protein sequence ID" value="CAG7824945.1"/>
    <property type="molecule type" value="Genomic_DNA"/>
</dbReference>
<protein>
    <submittedName>
        <fullName evidence="2">Uncharacterized protein</fullName>
    </submittedName>
</protein>
<feature type="compositionally biased region" description="Polar residues" evidence="1">
    <location>
        <begin position="33"/>
        <end position="47"/>
    </location>
</feature>
<feature type="compositionally biased region" description="Basic and acidic residues" evidence="1">
    <location>
        <begin position="48"/>
        <end position="57"/>
    </location>
</feature>
<dbReference type="Proteomes" id="UP000708208">
    <property type="component" value="Unassembled WGS sequence"/>
</dbReference>
<reference evidence="2" key="1">
    <citation type="submission" date="2021-06" db="EMBL/GenBank/DDBJ databases">
        <authorList>
            <person name="Hodson N. C."/>
            <person name="Mongue J. A."/>
            <person name="Jaron S. K."/>
        </authorList>
    </citation>
    <scope>NUCLEOTIDE SEQUENCE</scope>
</reference>
<evidence type="ECO:0000313" key="3">
    <source>
        <dbReference type="Proteomes" id="UP000708208"/>
    </source>
</evidence>
<feature type="region of interest" description="Disordered" evidence="1">
    <location>
        <begin position="1"/>
        <end position="86"/>
    </location>
</feature>
<name>A0A8J2LMF1_9HEXA</name>
<sequence length="156" mass="17717">MKNRRNDVSQNSMASSSKQQNLVEDNPTRQDRLGSQQRTWASVTSKGTEIKEAEVKKYPNPRCPGINNVRPTRMNSTGPGAGTNSWYKMKPIQIRLPSLTNIKRCLDQQPSPKPSASSSTRRQVWSYSKEVNKAELFQIKKRMSAPELKATEEHSR</sequence>
<organism evidence="2 3">
    <name type="scientific">Allacma fusca</name>
    <dbReference type="NCBI Taxonomy" id="39272"/>
    <lineage>
        <taxon>Eukaryota</taxon>
        <taxon>Metazoa</taxon>
        <taxon>Ecdysozoa</taxon>
        <taxon>Arthropoda</taxon>
        <taxon>Hexapoda</taxon>
        <taxon>Collembola</taxon>
        <taxon>Symphypleona</taxon>
        <taxon>Sminthuridae</taxon>
        <taxon>Allacma</taxon>
    </lineage>
</organism>
<comment type="caution">
    <text evidence="2">The sequence shown here is derived from an EMBL/GenBank/DDBJ whole genome shotgun (WGS) entry which is preliminary data.</text>
</comment>
<accession>A0A8J2LMF1</accession>
<feature type="compositionally biased region" description="Polar residues" evidence="1">
    <location>
        <begin position="69"/>
        <end position="86"/>
    </location>
</feature>
<dbReference type="AlphaFoldDB" id="A0A8J2LMF1"/>
<gene>
    <name evidence="2" type="ORF">AFUS01_LOCUS35076</name>
</gene>
<evidence type="ECO:0000256" key="1">
    <source>
        <dbReference type="SAM" id="MobiDB-lite"/>
    </source>
</evidence>